<keyword evidence="3 5" id="KW-1133">Transmembrane helix</keyword>
<keyword evidence="6" id="KW-0732">Signal</keyword>
<comment type="subcellular location">
    <subcellularLocation>
        <location evidence="1">Membrane</location>
        <topology evidence="1">Multi-pass membrane protein</topology>
    </subcellularLocation>
</comment>
<feature type="transmembrane region" description="Helical" evidence="5">
    <location>
        <begin position="209"/>
        <end position="230"/>
    </location>
</feature>
<sequence>MSNNQSNFRVSSWLTLGCIAFLQAVSASRSVFSACSSLMAQNYRISHVQLNNLIVASETGRLFGFISTAAAAYFPAWLILFIGLVFGLVGYGVQCLYIAHRFPALSYWQALLLHTLAGNSSCWINTYCQLLATRNFKDSYRTIIEITSTYSRLSGKILTSLVEGIEGRKGSTNSSIYLLLTCLVPAVAGLIVALVHISFNFREYEDSDVFPAVFVLVIATGVYAVIESVAPAFKLLSLQLRAVILVLVLTTPFTIALLTAVAHRFSDEKYHSQVMRKESCDSKPVKVSKEVHIAIGKGGEVDQKAGGEVDCNEKGLFTTGNEPGMKQLLLNVDFWMFYLVNACGPTLGMVYLNNLERITQSRSIGEASFLLEISAAFGFFGRIFFVMFHWYTREKSIIANPALTVLLMIPMPIAVFLLLDGNTCLYISTGILGTCSGAIIAINSTTTSELFGCKNLVVKQTIVQTNISLGTLLFGYLAAINYEREGAGNNSKFSSASAHTEFLFSKILVLAVEDYCPCVFLG</sequence>
<evidence type="ECO:0000256" key="1">
    <source>
        <dbReference type="ARBA" id="ARBA00004141"/>
    </source>
</evidence>
<evidence type="ECO:0000259" key="8">
    <source>
        <dbReference type="Pfam" id="PF23262"/>
    </source>
</evidence>
<keyword evidence="10" id="KW-1185">Reference proteome</keyword>
<evidence type="ECO:0000313" key="9">
    <source>
        <dbReference type="EMBL" id="CAK7340160.1"/>
    </source>
</evidence>
<feature type="domain" description="NFD4 C-terminal" evidence="8">
    <location>
        <begin position="321"/>
        <end position="489"/>
    </location>
</feature>
<feature type="transmembrane region" description="Helical" evidence="5">
    <location>
        <begin position="335"/>
        <end position="355"/>
    </location>
</feature>
<feature type="signal peptide" evidence="6">
    <location>
        <begin position="1"/>
        <end position="27"/>
    </location>
</feature>
<feature type="chain" id="PRO_5043841725" description="Nodulin-like domain-containing protein" evidence="6">
    <location>
        <begin position="28"/>
        <end position="522"/>
    </location>
</feature>
<feature type="transmembrane region" description="Helical" evidence="5">
    <location>
        <begin position="424"/>
        <end position="442"/>
    </location>
</feature>
<dbReference type="PANTHER" id="PTHR21576">
    <property type="entry name" value="UNCHARACTERIZED NODULIN-LIKE PROTEIN"/>
    <property type="match status" value="1"/>
</dbReference>
<accession>A0AAV1RUV3</accession>
<dbReference type="InterPro" id="IPR036259">
    <property type="entry name" value="MFS_trans_sf"/>
</dbReference>
<evidence type="ECO:0000256" key="4">
    <source>
        <dbReference type="ARBA" id="ARBA00023136"/>
    </source>
</evidence>
<feature type="transmembrane region" description="Helical" evidence="5">
    <location>
        <begin position="397"/>
        <end position="419"/>
    </location>
</feature>
<reference evidence="9 10" key="1">
    <citation type="submission" date="2024-01" db="EMBL/GenBank/DDBJ databases">
        <authorList>
            <person name="Waweru B."/>
        </authorList>
    </citation>
    <scope>NUCLEOTIDE SEQUENCE [LARGE SCALE GENOMIC DNA]</scope>
</reference>
<evidence type="ECO:0000256" key="5">
    <source>
        <dbReference type="SAM" id="Phobius"/>
    </source>
</evidence>
<gene>
    <name evidence="9" type="ORF">DCAF_LOCUS15241</name>
</gene>
<comment type="caution">
    <text evidence="9">The sequence shown here is derived from an EMBL/GenBank/DDBJ whole genome shotgun (WGS) entry which is preliminary data.</text>
</comment>
<keyword evidence="2 5" id="KW-0812">Transmembrane</keyword>
<feature type="domain" description="Nodulin-like" evidence="7">
    <location>
        <begin position="13"/>
        <end position="256"/>
    </location>
</feature>
<name>A0AAV1RUV3_9ROSI</name>
<dbReference type="EMBL" id="CAWUPB010001159">
    <property type="protein sequence ID" value="CAK7340160.1"/>
    <property type="molecule type" value="Genomic_DNA"/>
</dbReference>
<keyword evidence="4 5" id="KW-0472">Membrane</keyword>
<dbReference type="Pfam" id="PF23262">
    <property type="entry name" value="NFD4_C"/>
    <property type="match status" value="1"/>
</dbReference>
<feature type="transmembrane region" description="Helical" evidence="5">
    <location>
        <begin position="176"/>
        <end position="197"/>
    </location>
</feature>
<dbReference type="Pfam" id="PF06813">
    <property type="entry name" value="Nodulin-like"/>
    <property type="match status" value="1"/>
</dbReference>
<evidence type="ECO:0000256" key="3">
    <source>
        <dbReference type="ARBA" id="ARBA00022989"/>
    </source>
</evidence>
<dbReference type="PANTHER" id="PTHR21576:SF11">
    <property type="entry name" value="MAJOR FACILITATOR SUPERFAMILY PROTEIN"/>
    <property type="match status" value="1"/>
</dbReference>
<dbReference type="AlphaFoldDB" id="A0AAV1RUV3"/>
<dbReference type="GO" id="GO:0016020">
    <property type="term" value="C:membrane"/>
    <property type="evidence" value="ECO:0007669"/>
    <property type="project" value="UniProtKB-SubCell"/>
</dbReference>
<feature type="transmembrane region" description="Helical" evidence="5">
    <location>
        <begin position="76"/>
        <end position="99"/>
    </location>
</feature>
<dbReference type="SUPFAM" id="SSF103473">
    <property type="entry name" value="MFS general substrate transporter"/>
    <property type="match status" value="1"/>
</dbReference>
<evidence type="ECO:0000313" key="10">
    <source>
        <dbReference type="Proteomes" id="UP001314170"/>
    </source>
</evidence>
<organism evidence="9 10">
    <name type="scientific">Dovyalis caffra</name>
    <dbReference type="NCBI Taxonomy" id="77055"/>
    <lineage>
        <taxon>Eukaryota</taxon>
        <taxon>Viridiplantae</taxon>
        <taxon>Streptophyta</taxon>
        <taxon>Embryophyta</taxon>
        <taxon>Tracheophyta</taxon>
        <taxon>Spermatophyta</taxon>
        <taxon>Magnoliopsida</taxon>
        <taxon>eudicotyledons</taxon>
        <taxon>Gunneridae</taxon>
        <taxon>Pentapetalae</taxon>
        <taxon>rosids</taxon>
        <taxon>fabids</taxon>
        <taxon>Malpighiales</taxon>
        <taxon>Salicaceae</taxon>
        <taxon>Flacourtieae</taxon>
        <taxon>Dovyalis</taxon>
    </lineage>
</organism>
<feature type="transmembrane region" description="Helical" evidence="5">
    <location>
        <begin position="462"/>
        <end position="482"/>
    </location>
</feature>
<evidence type="ECO:0000259" key="7">
    <source>
        <dbReference type="Pfam" id="PF06813"/>
    </source>
</evidence>
<feature type="transmembrane region" description="Helical" evidence="5">
    <location>
        <begin position="367"/>
        <end position="391"/>
    </location>
</feature>
<dbReference type="Proteomes" id="UP001314170">
    <property type="component" value="Unassembled WGS sequence"/>
</dbReference>
<evidence type="ECO:0008006" key="11">
    <source>
        <dbReference type="Google" id="ProtNLM"/>
    </source>
</evidence>
<feature type="transmembrane region" description="Helical" evidence="5">
    <location>
        <begin position="242"/>
        <end position="262"/>
    </location>
</feature>
<dbReference type="InterPro" id="IPR056555">
    <property type="entry name" value="NFD4_C"/>
</dbReference>
<protein>
    <recommendedName>
        <fullName evidence="11">Nodulin-like domain-containing protein</fullName>
    </recommendedName>
</protein>
<dbReference type="InterPro" id="IPR010658">
    <property type="entry name" value="Nodulin-like"/>
</dbReference>
<evidence type="ECO:0000256" key="2">
    <source>
        <dbReference type="ARBA" id="ARBA00022692"/>
    </source>
</evidence>
<proteinExistence type="predicted"/>
<evidence type="ECO:0000256" key="6">
    <source>
        <dbReference type="SAM" id="SignalP"/>
    </source>
</evidence>